<feature type="compositionally biased region" description="Polar residues" evidence="1">
    <location>
        <begin position="1"/>
        <end position="23"/>
    </location>
</feature>
<feature type="compositionally biased region" description="Low complexity" evidence="1">
    <location>
        <begin position="40"/>
        <end position="52"/>
    </location>
</feature>
<dbReference type="Proteomes" id="UP000663879">
    <property type="component" value="Unassembled WGS sequence"/>
</dbReference>
<keyword evidence="3" id="KW-1185">Reference proteome</keyword>
<organism evidence="2 3">
    <name type="scientific">Brachionus calyciflorus</name>
    <dbReference type="NCBI Taxonomy" id="104777"/>
    <lineage>
        <taxon>Eukaryota</taxon>
        <taxon>Metazoa</taxon>
        <taxon>Spiralia</taxon>
        <taxon>Gnathifera</taxon>
        <taxon>Rotifera</taxon>
        <taxon>Eurotatoria</taxon>
        <taxon>Monogononta</taxon>
        <taxon>Pseudotrocha</taxon>
        <taxon>Ploima</taxon>
        <taxon>Brachionidae</taxon>
        <taxon>Brachionus</taxon>
    </lineage>
</organism>
<dbReference type="AlphaFoldDB" id="A0A813ZSN1"/>
<accession>A0A813ZSN1</accession>
<proteinExistence type="predicted"/>
<protein>
    <submittedName>
        <fullName evidence="2">Uncharacterized protein</fullName>
    </submittedName>
</protein>
<comment type="caution">
    <text evidence="2">The sequence shown here is derived from an EMBL/GenBank/DDBJ whole genome shotgun (WGS) entry which is preliminary data.</text>
</comment>
<gene>
    <name evidence="2" type="ORF">OXX778_LOCUS11481</name>
</gene>
<dbReference type="OrthoDB" id="10229181at2759"/>
<feature type="region of interest" description="Disordered" evidence="1">
    <location>
        <begin position="1"/>
        <end position="74"/>
    </location>
</feature>
<evidence type="ECO:0000313" key="3">
    <source>
        <dbReference type="Proteomes" id="UP000663879"/>
    </source>
</evidence>
<evidence type="ECO:0000256" key="1">
    <source>
        <dbReference type="SAM" id="MobiDB-lite"/>
    </source>
</evidence>
<name>A0A813ZSN1_9BILA</name>
<evidence type="ECO:0000313" key="2">
    <source>
        <dbReference type="EMBL" id="CAF0902698.1"/>
    </source>
</evidence>
<dbReference type="EMBL" id="CAJNOC010001951">
    <property type="protein sequence ID" value="CAF0902698.1"/>
    <property type="molecule type" value="Genomic_DNA"/>
</dbReference>
<reference evidence="2" key="1">
    <citation type="submission" date="2021-02" db="EMBL/GenBank/DDBJ databases">
        <authorList>
            <person name="Nowell W R."/>
        </authorList>
    </citation>
    <scope>NUCLEOTIDE SEQUENCE</scope>
    <source>
        <strain evidence="2">Ploen Becks lab</strain>
    </source>
</reference>
<sequence length="426" mass="49838">MSQNNRSKCISKSLSQPQIQSKKSTIEIIPRQKSPEINHSNSDVSVLSSSSDIELKHDKNRNQKKTQKNPFTDHLKNLGQNSVYSKNDFFIIQWTCDNNFSVLKLTEVGEPKIIKIDKEYPVKYDKKILRATVKFVGSRSEFESKLESFTSYENLLTNSEPDNTKFENNENKIRELEEIVNKKNKELSTPKSELERKNNIILCYKNTYNEANVKKILDFSLNFIYKYLLSSNYESVVLTREQKIELDKYVKSDDSDTSVFRKLIGTLIVEDEAWALRDRDFIKTDFKSEFFAAFDYISHKRPQFPMSVADNETRKMCNEIRKRSRDAGYKIEVNDDKSPGQLRYKIISKSQIQHRTLKRKGVFSEEVASENKINDKESARSINENFIENIYVDENSDADEDNEIKFGKKCRRNRVFIEESDSEKID</sequence>